<reference evidence="2" key="1">
    <citation type="submission" date="2017-01" db="EMBL/GenBank/DDBJ databases">
        <authorList>
            <person name="Varghese N."/>
            <person name="Submissions S."/>
        </authorList>
    </citation>
    <scope>NUCLEOTIDE SEQUENCE [LARGE SCALE GENOMIC DNA]</scope>
    <source>
        <strain evidence="2">DSM 17126</strain>
    </source>
</reference>
<dbReference type="AlphaFoldDB" id="A0A1N7HU07"/>
<keyword evidence="2" id="KW-1185">Reference proteome</keyword>
<proteinExistence type="predicted"/>
<protein>
    <submittedName>
        <fullName evidence="1">Uncharacterized protein</fullName>
    </submittedName>
</protein>
<evidence type="ECO:0000313" key="1">
    <source>
        <dbReference type="EMBL" id="SIS28305.1"/>
    </source>
</evidence>
<evidence type="ECO:0000313" key="2">
    <source>
        <dbReference type="Proteomes" id="UP000186373"/>
    </source>
</evidence>
<accession>A0A1N7HU07</accession>
<gene>
    <name evidence="1" type="ORF">SAMN05421639_101135</name>
</gene>
<sequence length="123" mass="14624">MAHLIFNYPVFLLRKNPPLQRRGIGVETHWLSLSITPCTKYINSSNHEPEPEPEFRAPKQTHYSSFLTYNLQKLSIKLFLKSLQIPRKMQPVCKSMMGLYRNRKIFFTITDTELPEGDFRYRF</sequence>
<name>A0A1N7HU07_9FLAO</name>
<dbReference type="EMBL" id="FTNY01000001">
    <property type="protein sequence ID" value="SIS28305.1"/>
    <property type="molecule type" value="Genomic_DNA"/>
</dbReference>
<dbReference type="Proteomes" id="UP000186373">
    <property type="component" value="Unassembled WGS sequence"/>
</dbReference>
<organism evidence="1 2">
    <name type="scientific">Chryseobacterium shigense</name>
    <dbReference type="NCBI Taxonomy" id="297244"/>
    <lineage>
        <taxon>Bacteria</taxon>
        <taxon>Pseudomonadati</taxon>
        <taxon>Bacteroidota</taxon>
        <taxon>Flavobacteriia</taxon>
        <taxon>Flavobacteriales</taxon>
        <taxon>Weeksellaceae</taxon>
        <taxon>Chryseobacterium group</taxon>
        <taxon>Chryseobacterium</taxon>
    </lineage>
</organism>